<dbReference type="PANTHER" id="PTHR12277:SF81">
    <property type="entry name" value="PROTEIN ABHD13"/>
    <property type="match status" value="1"/>
</dbReference>
<protein>
    <submittedName>
        <fullName evidence="2">Alpha/beta fold hydrolase</fullName>
    </submittedName>
</protein>
<dbReference type="AlphaFoldDB" id="A0A844ZUG5"/>
<comment type="caution">
    <text evidence="2">The sequence shown here is derived from an EMBL/GenBank/DDBJ whole genome shotgun (WGS) entry which is preliminary data.</text>
</comment>
<dbReference type="GO" id="GO:0016787">
    <property type="term" value="F:hydrolase activity"/>
    <property type="evidence" value="ECO:0007669"/>
    <property type="project" value="UniProtKB-KW"/>
</dbReference>
<dbReference type="RefSeq" id="WP_160605194.1">
    <property type="nucleotide sequence ID" value="NZ_WTYX01000002.1"/>
</dbReference>
<feature type="domain" description="Serine aminopeptidase S33" evidence="1">
    <location>
        <begin position="73"/>
        <end position="181"/>
    </location>
</feature>
<evidence type="ECO:0000313" key="3">
    <source>
        <dbReference type="Proteomes" id="UP000442714"/>
    </source>
</evidence>
<sequence length="267" mass="28052">MNRLRRLVLVAATTILCTYGAVVALAWAFQGSFIYPAPQAIAAIPAGYEEATLETSDGLSLRAAFSAPRAGQSVVVFFHGNGDNLPGAATAMGEVQQAGYGVLLVEYRGYGGNAGEPSEEGFYRDGRAALAWLKAQGYQGQDIVLAGNSIGSGTAVQMASEVDARALILVSPLTSVPDVAAEQAKFLPVRLLLRDQFANADKIGNLAMPILLQHGTGDRVVPFSHAEKLAGLAKNVSLEDYPGVGHELAYLPAPQDAQIAWLAKLAE</sequence>
<evidence type="ECO:0000259" key="1">
    <source>
        <dbReference type="Pfam" id="PF12146"/>
    </source>
</evidence>
<reference evidence="2 3" key="1">
    <citation type="submission" date="2019-12" db="EMBL/GenBank/DDBJ databases">
        <title>Genomic-based taxomic classification of the family Erythrobacteraceae.</title>
        <authorList>
            <person name="Xu L."/>
        </authorList>
    </citation>
    <scope>NUCLEOTIDE SEQUENCE [LARGE SCALE GENOMIC DNA]</scope>
    <source>
        <strain evidence="2 3">KCTC 52763</strain>
    </source>
</reference>
<dbReference type="OrthoDB" id="9798884at2"/>
<accession>A0A844ZUG5</accession>
<gene>
    <name evidence="2" type="ORF">GRI41_11875</name>
</gene>
<dbReference type="InterPro" id="IPR029058">
    <property type="entry name" value="AB_hydrolase_fold"/>
</dbReference>
<evidence type="ECO:0000313" key="2">
    <source>
        <dbReference type="EMBL" id="MXO91525.1"/>
    </source>
</evidence>
<dbReference type="Proteomes" id="UP000442714">
    <property type="component" value="Unassembled WGS sequence"/>
</dbReference>
<proteinExistence type="predicted"/>
<dbReference type="SUPFAM" id="SSF53474">
    <property type="entry name" value="alpha/beta-Hydrolases"/>
    <property type="match status" value="1"/>
</dbReference>
<dbReference type="Gene3D" id="3.40.50.1820">
    <property type="entry name" value="alpha/beta hydrolase"/>
    <property type="match status" value="1"/>
</dbReference>
<organism evidence="2 3">
    <name type="scientific">Pontixanthobacter aquaemixtae</name>
    <dbReference type="NCBI Taxonomy" id="1958940"/>
    <lineage>
        <taxon>Bacteria</taxon>
        <taxon>Pseudomonadati</taxon>
        <taxon>Pseudomonadota</taxon>
        <taxon>Alphaproteobacteria</taxon>
        <taxon>Sphingomonadales</taxon>
        <taxon>Erythrobacteraceae</taxon>
        <taxon>Pontixanthobacter</taxon>
    </lineage>
</organism>
<dbReference type="PANTHER" id="PTHR12277">
    <property type="entry name" value="ALPHA/BETA HYDROLASE DOMAIN-CONTAINING PROTEIN"/>
    <property type="match status" value="1"/>
</dbReference>
<name>A0A844ZUG5_9SPHN</name>
<keyword evidence="3" id="KW-1185">Reference proteome</keyword>
<keyword evidence="2" id="KW-0378">Hydrolase</keyword>
<dbReference type="InterPro" id="IPR022742">
    <property type="entry name" value="Hydrolase_4"/>
</dbReference>
<dbReference type="EMBL" id="WTYX01000002">
    <property type="protein sequence ID" value="MXO91525.1"/>
    <property type="molecule type" value="Genomic_DNA"/>
</dbReference>
<dbReference type="Pfam" id="PF12146">
    <property type="entry name" value="Hydrolase_4"/>
    <property type="match status" value="1"/>
</dbReference>